<keyword evidence="2" id="KW-1133">Transmembrane helix</keyword>
<protein>
    <submittedName>
        <fullName evidence="3">Uncharacterized protein</fullName>
    </submittedName>
</protein>
<dbReference type="GeneID" id="29696776"/>
<accession>A0A1X1ZF35</accession>
<keyword evidence="2" id="KW-0812">Transmembrane</keyword>
<proteinExistence type="predicted"/>
<reference evidence="3 4" key="1">
    <citation type="submission" date="2016-01" db="EMBL/GenBank/DDBJ databases">
        <title>The new phylogeny of the genus Mycobacterium.</title>
        <authorList>
            <person name="Tarcisio F."/>
            <person name="Conor M."/>
            <person name="Antonella G."/>
            <person name="Elisabetta G."/>
            <person name="Giulia F.S."/>
            <person name="Sara T."/>
            <person name="Anna F."/>
            <person name="Clotilde B."/>
            <person name="Roberto B."/>
            <person name="Veronica D.S."/>
            <person name="Fabio R."/>
            <person name="Monica P."/>
            <person name="Olivier J."/>
            <person name="Enrico T."/>
            <person name="Nicola S."/>
        </authorList>
    </citation>
    <scope>NUCLEOTIDE SEQUENCE [LARGE SCALE GENOMIC DNA]</scope>
    <source>
        <strain evidence="3 4">DSM 44803</strain>
    </source>
</reference>
<name>A0A1X1ZF35_9MYCO</name>
<evidence type="ECO:0000256" key="1">
    <source>
        <dbReference type="SAM" id="MobiDB-lite"/>
    </source>
</evidence>
<feature type="region of interest" description="Disordered" evidence="1">
    <location>
        <begin position="1"/>
        <end position="31"/>
    </location>
</feature>
<comment type="caution">
    <text evidence="3">The sequence shown here is derived from an EMBL/GenBank/DDBJ whole genome shotgun (WGS) entry which is preliminary data.</text>
</comment>
<keyword evidence="4" id="KW-1185">Reference proteome</keyword>
<evidence type="ECO:0000313" key="3">
    <source>
        <dbReference type="EMBL" id="ORW21880.1"/>
    </source>
</evidence>
<dbReference type="OrthoDB" id="9867490at2"/>
<dbReference type="Proteomes" id="UP000193781">
    <property type="component" value="Unassembled WGS sequence"/>
</dbReference>
<feature type="transmembrane region" description="Helical" evidence="2">
    <location>
        <begin position="131"/>
        <end position="156"/>
    </location>
</feature>
<evidence type="ECO:0000313" key="4">
    <source>
        <dbReference type="Proteomes" id="UP000193781"/>
    </source>
</evidence>
<keyword evidence="2" id="KW-0472">Membrane</keyword>
<gene>
    <name evidence="3" type="ORF">AWC17_05905</name>
</gene>
<dbReference type="AlphaFoldDB" id="A0A1X1ZF35"/>
<dbReference type="EMBL" id="LQPH01000125">
    <property type="protein sequence ID" value="ORW21880.1"/>
    <property type="molecule type" value="Genomic_DNA"/>
</dbReference>
<organism evidence="3 4">
    <name type="scientific">Mycobacterium nebraskense</name>
    <dbReference type="NCBI Taxonomy" id="244292"/>
    <lineage>
        <taxon>Bacteria</taxon>
        <taxon>Bacillati</taxon>
        <taxon>Actinomycetota</taxon>
        <taxon>Actinomycetes</taxon>
        <taxon>Mycobacteriales</taxon>
        <taxon>Mycobacteriaceae</taxon>
        <taxon>Mycobacterium</taxon>
    </lineage>
</organism>
<sequence length="188" mass="20074">MADTPHFLDSIDVDPADPNSNDPWGTDPEPRYARFEADDAAVRKDAAIDFALDEAHSNARWSRIYSDCARSEANRATIYRDTAETWAACSDIDADRASVSAGSAWLAAETANLSAEIAGSAARSATADRRLAFSLTMFVLGLILGVMLAVLIYLWVIAIAHDAAPGTPGLLPHHGATPTADQQFKLAS</sequence>
<evidence type="ECO:0000256" key="2">
    <source>
        <dbReference type="SAM" id="Phobius"/>
    </source>
</evidence>
<dbReference type="RefSeq" id="WP_007172315.1">
    <property type="nucleotide sequence ID" value="NZ_JACKSS010000170.1"/>
</dbReference>